<gene>
    <name evidence="2" type="ORF">SAMN04489726_1518</name>
</gene>
<feature type="chain" id="PRO_5009245496" description="Secreted protein" evidence="1">
    <location>
        <begin position="27"/>
        <end position="88"/>
    </location>
</feature>
<accession>A0A1G9T2D5</accession>
<organism evidence="2 3">
    <name type="scientific">Allokutzneria albata</name>
    <name type="common">Kibdelosporangium albatum</name>
    <dbReference type="NCBI Taxonomy" id="211114"/>
    <lineage>
        <taxon>Bacteria</taxon>
        <taxon>Bacillati</taxon>
        <taxon>Actinomycetota</taxon>
        <taxon>Actinomycetes</taxon>
        <taxon>Pseudonocardiales</taxon>
        <taxon>Pseudonocardiaceae</taxon>
        <taxon>Allokutzneria</taxon>
    </lineage>
</organism>
<keyword evidence="1" id="KW-0732">Signal</keyword>
<feature type="signal peptide" evidence="1">
    <location>
        <begin position="1"/>
        <end position="26"/>
    </location>
</feature>
<reference evidence="2 3" key="1">
    <citation type="submission" date="2016-10" db="EMBL/GenBank/DDBJ databases">
        <authorList>
            <person name="de Groot N.N."/>
        </authorList>
    </citation>
    <scope>NUCLEOTIDE SEQUENCE [LARGE SCALE GENOMIC DNA]</scope>
    <source>
        <strain evidence="2 3">DSM 44149</strain>
    </source>
</reference>
<evidence type="ECO:0000313" key="3">
    <source>
        <dbReference type="Proteomes" id="UP000183376"/>
    </source>
</evidence>
<protein>
    <recommendedName>
        <fullName evidence="4">Secreted protein</fullName>
    </recommendedName>
</protein>
<name>A0A1G9T2D5_ALLAB</name>
<evidence type="ECO:0000313" key="2">
    <source>
        <dbReference type="EMBL" id="SDM41778.1"/>
    </source>
</evidence>
<sequence>MRMKRTAVGALAAAGVAMGLISPAAAAVTTDSPVTVQASWHIIKIFPHTEQGKADCLYLAGTYINPPGRCLEGEDGAGNPYWATWIYS</sequence>
<dbReference type="RefSeq" id="WP_083383686.1">
    <property type="nucleotide sequence ID" value="NZ_JOEF01000041.1"/>
</dbReference>
<evidence type="ECO:0000256" key="1">
    <source>
        <dbReference type="SAM" id="SignalP"/>
    </source>
</evidence>
<dbReference type="EMBL" id="LT629701">
    <property type="protein sequence ID" value="SDM41778.1"/>
    <property type="molecule type" value="Genomic_DNA"/>
</dbReference>
<evidence type="ECO:0008006" key="4">
    <source>
        <dbReference type="Google" id="ProtNLM"/>
    </source>
</evidence>
<dbReference type="AlphaFoldDB" id="A0A1G9T2D5"/>
<proteinExistence type="predicted"/>
<keyword evidence="3" id="KW-1185">Reference proteome</keyword>
<dbReference type="Proteomes" id="UP000183376">
    <property type="component" value="Chromosome I"/>
</dbReference>